<evidence type="ECO:0000256" key="1">
    <source>
        <dbReference type="ARBA" id="ARBA00022679"/>
    </source>
</evidence>
<sequence length="260" mass="30478">MNSSNFGEIENLFKYNNPRWLKYTLRKLGQGISRYNMIEDGDRIVLGISGGKDSLALALLLSLRRKWLPIDYELRAVQIEWQEFPMTDEQVSLIKSFFNIIDVPYVRLTETMFPGSYKDDFNCYRCARNRKRILFDYMAKEGFSKLALGHHLDDIVTTTIINMTMRGKLFTMMPIQEFFKGKLHIIRPMCEIRESAIITIKERLNLPVVKAACPYKDTNLRLSIQPVMENLFSLDPHAREKIYRSLIEIKPDYLPYSLKT</sequence>
<dbReference type="InterPro" id="IPR014729">
    <property type="entry name" value="Rossmann-like_a/b/a_fold"/>
</dbReference>
<feature type="domain" description="tRNA(Ile)-lysidine/2-thiocytidine synthase N-terminal" evidence="2">
    <location>
        <begin position="44"/>
        <end position="208"/>
    </location>
</feature>
<dbReference type="GO" id="GO:0005524">
    <property type="term" value="F:ATP binding"/>
    <property type="evidence" value="ECO:0007669"/>
    <property type="project" value="UniProtKB-KW"/>
</dbReference>
<organism evidence="3 4">
    <name type="scientific">Rarispira pelagica</name>
    <dbReference type="NCBI Taxonomy" id="3141764"/>
    <lineage>
        <taxon>Bacteria</taxon>
        <taxon>Pseudomonadati</taxon>
        <taxon>Spirochaetota</taxon>
        <taxon>Spirochaetia</taxon>
        <taxon>Winmispirales</taxon>
        <taxon>Winmispiraceae</taxon>
        <taxon>Rarispira</taxon>
    </lineage>
</organism>
<name>A0ABU9UBE7_9SPIR</name>
<evidence type="ECO:0000259" key="2">
    <source>
        <dbReference type="Pfam" id="PF01171"/>
    </source>
</evidence>
<dbReference type="InterPro" id="IPR011063">
    <property type="entry name" value="TilS/TtcA_N"/>
</dbReference>
<keyword evidence="1" id="KW-0808">Transferase</keyword>
<dbReference type="PANTHER" id="PTHR43686">
    <property type="entry name" value="SULFURTRANSFERASE-RELATED"/>
    <property type="match status" value="1"/>
</dbReference>
<comment type="caution">
    <text evidence="3">The sequence shown here is derived from an EMBL/GenBank/DDBJ whole genome shotgun (WGS) entry which is preliminary data.</text>
</comment>
<accession>A0ABU9UBE7</accession>
<keyword evidence="3" id="KW-0067">ATP-binding</keyword>
<dbReference type="Proteomes" id="UP001466331">
    <property type="component" value="Unassembled WGS sequence"/>
</dbReference>
<keyword evidence="4" id="KW-1185">Reference proteome</keyword>
<evidence type="ECO:0000313" key="4">
    <source>
        <dbReference type="Proteomes" id="UP001466331"/>
    </source>
</evidence>
<dbReference type="PANTHER" id="PTHR43686:SF1">
    <property type="entry name" value="AMINOTRAN_5 DOMAIN-CONTAINING PROTEIN"/>
    <property type="match status" value="1"/>
</dbReference>
<dbReference type="SUPFAM" id="SSF52402">
    <property type="entry name" value="Adenine nucleotide alpha hydrolases-like"/>
    <property type="match status" value="1"/>
</dbReference>
<dbReference type="RefSeq" id="WP_420069435.1">
    <property type="nucleotide sequence ID" value="NZ_JBCHKQ010000002.1"/>
</dbReference>
<proteinExistence type="predicted"/>
<dbReference type="Pfam" id="PF01171">
    <property type="entry name" value="ATP_bind_3"/>
    <property type="match status" value="1"/>
</dbReference>
<evidence type="ECO:0000313" key="3">
    <source>
        <dbReference type="EMBL" id="MEM5947989.1"/>
    </source>
</evidence>
<keyword evidence="3" id="KW-0547">Nucleotide-binding</keyword>
<reference evidence="3 4" key="1">
    <citation type="submission" date="2024-03" db="EMBL/GenBank/DDBJ databases">
        <title>Ignisphaera cupida sp. nov., a hyperthermophilic hydrolytic archaeon from a hot spring of Kamchatka, and proposal of Ignisphaeraceae fam. nov.</title>
        <authorList>
            <person name="Podosokorskaya O.A."/>
            <person name="Elcheninov A.G."/>
            <person name="Maltseva A.I."/>
            <person name="Zayulina K.S."/>
            <person name="Novikov A."/>
            <person name="Merkel A.Y."/>
        </authorList>
    </citation>
    <scope>NUCLEOTIDE SEQUENCE [LARGE SCALE GENOMIC DNA]</scope>
    <source>
        <strain evidence="3 4">38H-sp</strain>
    </source>
</reference>
<dbReference type="EMBL" id="JBCHKQ010000002">
    <property type="protein sequence ID" value="MEM5947989.1"/>
    <property type="molecule type" value="Genomic_DNA"/>
</dbReference>
<gene>
    <name evidence="3" type="ORF">WKV44_05495</name>
</gene>
<dbReference type="PIRSF" id="PIRSF004976">
    <property type="entry name" value="ATPase_YdaO"/>
    <property type="match status" value="1"/>
</dbReference>
<dbReference type="Gene3D" id="3.40.50.620">
    <property type="entry name" value="HUPs"/>
    <property type="match status" value="1"/>
</dbReference>
<protein>
    <submittedName>
        <fullName evidence="3">ATP-binding protein</fullName>
    </submittedName>
</protein>
<dbReference type="InterPro" id="IPR035107">
    <property type="entry name" value="tRNA_thiolation_TtcA_Ctu1"/>
</dbReference>